<dbReference type="Proteomes" id="UP000001861">
    <property type="component" value="Unassembled WGS sequence"/>
</dbReference>
<protein>
    <submittedName>
        <fullName evidence="1">Uncharacterized protein</fullName>
    </submittedName>
</protein>
<dbReference type="RefSeq" id="XP_001841612.2">
    <property type="nucleotide sequence ID" value="XM_001841560.2"/>
</dbReference>
<sequence>MTLPTAPIPQPSTPITNALRIVPKTETETILLEALKESDTMFRALRDRVAVLQASQILNDTYCNKLRIQLAHKEKKKGKQTLGKLMGNGLPRMLSGDAFYEQVVQFTEWQRSRGGDEDGC</sequence>
<dbReference type="GeneID" id="6018317"/>
<name>A8PIS4_COPC7</name>
<dbReference type="KEGG" id="cci:CC1G_13541"/>
<evidence type="ECO:0000313" key="2">
    <source>
        <dbReference type="Proteomes" id="UP000001861"/>
    </source>
</evidence>
<reference evidence="1 2" key="1">
    <citation type="journal article" date="2010" name="Proc. Natl. Acad. Sci. U.S.A.">
        <title>Insights into evolution of multicellular fungi from the assembled chromosomes of the mushroom Coprinopsis cinerea (Coprinus cinereus).</title>
        <authorList>
            <person name="Stajich J.E."/>
            <person name="Wilke S.K."/>
            <person name="Ahren D."/>
            <person name="Au C.H."/>
            <person name="Birren B.W."/>
            <person name="Borodovsky M."/>
            <person name="Burns C."/>
            <person name="Canback B."/>
            <person name="Casselton L.A."/>
            <person name="Cheng C.K."/>
            <person name="Deng J."/>
            <person name="Dietrich F.S."/>
            <person name="Fargo D.C."/>
            <person name="Farman M.L."/>
            <person name="Gathman A.C."/>
            <person name="Goldberg J."/>
            <person name="Guigo R."/>
            <person name="Hoegger P.J."/>
            <person name="Hooker J.B."/>
            <person name="Huggins A."/>
            <person name="James T.Y."/>
            <person name="Kamada T."/>
            <person name="Kilaru S."/>
            <person name="Kodira C."/>
            <person name="Kues U."/>
            <person name="Kupfer D."/>
            <person name="Kwan H.S."/>
            <person name="Lomsadze A."/>
            <person name="Li W."/>
            <person name="Lilly W.W."/>
            <person name="Ma L.J."/>
            <person name="Mackey A.J."/>
            <person name="Manning G."/>
            <person name="Martin F."/>
            <person name="Muraguchi H."/>
            <person name="Natvig D.O."/>
            <person name="Palmerini H."/>
            <person name="Ramesh M.A."/>
            <person name="Rehmeyer C.J."/>
            <person name="Roe B.A."/>
            <person name="Shenoy N."/>
            <person name="Stanke M."/>
            <person name="Ter-Hovhannisyan V."/>
            <person name="Tunlid A."/>
            <person name="Velagapudi R."/>
            <person name="Vision T.J."/>
            <person name="Zeng Q."/>
            <person name="Zolan M.E."/>
            <person name="Pukkila P.J."/>
        </authorList>
    </citation>
    <scope>NUCLEOTIDE SEQUENCE [LARGE SCALE GENOMIC DNA]</scope>
    <source>
        <strain evidence="2">Okayama-7 / 130 / ATCC MYA-4618 / FGSC 9003</strain>
    </source>
</reference>
<dbReference type="eggNOG" id="ENOG502SXJ2">
    <property type="taxonomic scope" value="Eukaryota"/>
</dbReference>
<dbReference type="HOGENOM" id="CLU_166268_0_0_1"/>
<comment type="caution">
    <text evidence="1">The sequence shown here is derived from an EMBL/GenBank/DDBJ whole genome shotgun (WGS) entry which is preliminary data.</text>
</comment>
<dbReference type="OrthoDB" id="3269232at2759"/>
<proteinExistence type="predicted"/>
<accession>A8PIS4</accession>
<keyword evidence="2" id="KW-1185">Reference proteome</keyword>
<dbReference type="AlphaFoldDB" id="A8PIS4"/>
<dbReference type="EMBL" id="AACS02000051">
    <property type="protein sequence ID" value="EAU80206.2"/>
    <property type="molecule type" value="Genomic_DNA"/>
</dbReference>
<dbReference type="InParanoid" id="A8PIS4"/>
<dbReference type="OMA" id="LQQIYCE"/>
<gene>
    <name evidence="1" type="ORF">CC1G_13541</name>
</gene>
<dbReference type="VEuPathDB" id="FungiDB:CC1G_13541"/>
<evidence type="ECO:0000313" key="1">
    <source>
        <dbReference type="EMBL" id="EAU80206.2"/>
    </source>
</evidence>
<organism evidence="1 2">
    <name type="scientific">Coprinopsis cinerea (strain Okayama-7 / 130 / ATCC MYA-4618 / FGSC 9003)</name>
    <name type="common">Inky cap fungus</name>
    <name type="synonym">Hormographiella aspergillata</name>
    <dbReference type="NCBI Taxonomy" id="240176"/>
    <lineage>
        <taxon>Eukaryota</taxon>
        <taxon>Fungi</taxon>
        <taxon>Dikarya</taxon>
        <taxon>Basidiomycota</taxon>
        <taxon>Agaricomycotina</taxon>
        <taxon>Agaricomycetes</taxon>
        <taxon>Agaricomycetidae</taxon>
        <taxon>Agaricales</taxon>
        <taxon>Agaricineae</taxon>
        <taxon>Psathyrellaceae</taxon>
        <taxon>Coprinopsis</taxon>
    </lineage>
</organism>